<proteinExistence type="predicted"/>
<organism evidence="1 2">
    <name type="scientific">Champsocephalus gunnari</name>
    <name type="common">Mackerel icefish</name>
    <dbReference type="NCBI Taxonomy" id="52237"/>
    <lineage>
        <taxon>Eukaryota</taxon>
        <taxon>Metazoa</taxon>
        <taxon>Chordata</taxon>
        <taxon>Craniata</taxon>
        <taxon>Vertebrata</taxon>
        <taxon>Euteleostomi</taxon>
        <taxon>Actinopterygii</taxon>
        <taxon>Neopterygii</taxon>
        <taxon>Teleostei</taxon>
        <taxon>Neoteleostei</taxon>
        <taxon>Acanthomorphata</taxon>
        <taxon>Eupercaria</taxon>
        <taxon>Perciformes</taxon>
        <taxon>Notothenioidei</taxon>
        <taxon>Channichthyidae</taxon>
        <taxon>Champsocephalus</taxon>
    </lineage>
</organism>
<accession>A0AAN8HRT0</accession>
<keyword evidence="2" id="KW-1185">Reference proteome</keyword>
<dbReference type="EMBL" id="JAURVH010001522">
    <property type="protein sequence ID" value="KAK5921759.1"/>
    <property type="molecule type" value="Genomic_DNA"/>
</dbReference>
<evidence type="ECO:0000313" key="1">
    <source>
        <dbReference type="EMBL" id="KAK5921759.1"/>
    </source>
</evidence>
<protein>
    <submittedName>
        <fullName evidence="1">Uncharacterized protein</fullName>
    </submittedName>
</protein>
<name>A0AAN8HRT0_CHAGU</name>
<reference evidence="1 2" key="1">
    <citation type="journal article" date="2023" name="Mol. Biol. Evol.">
        <title>Genomics of Secondarily Temperate Adaptation in the Only Non-Antarctic Icefish.</title>
        <authorList>
            <person name="Rivera-Colon A.G."/>
            <person name="Rayamajhi N."/>
            <person name="Minhas B.F."/>
            <person name="Madrigal G."/>
            <person name="Bilyk K.T."/>
            <person name="Yoon V."/>
            <person name="Hune M."/>
            <person name="Gregory S."/>
            <person name="Cheng C.H.C."/>
            <person name="Catchen J.M."/>
        </authorList>
    </citation>
    <scope>NUCLEOTIDE SEQUENCE [LARGE SCALE GENOMIC DNA]</scope>
    <source>
        <tissue evidence="1">White muscle</tissue>
    </source>
</reference>
<dbReference type="AlphaFoldDB" id="A0AAN8HRT0"/>
<sequence length="116" mass="13128">MTNGRVLAPLNTVFRRSFLHWRSGAALEEYCGNRDFRGGRSSAEKVALRLFLFAGLSPQVSESKGRKRTPRDAPLETAAFHLKDVSQGNRIAEPFWKARHFDIQREGLTPLKLCIT</sequence>
<evidence type="ECO:0000313" key="2">
    <source>
        <dbReference type="Proteomes" id="UP001331515"/>
    </source>
</evidence>
<dbReference type="Proteomes" id="UP001331515">
    <property type="component" value="Unassembled WGS sequence"/>
</dbReference>
<comment type="caution">
    <text evidence="1">The sequence shown here is derived from an EMBL/GenBank/DDBJ whole genome shotgun (WGS) entry which is preliminary data.</text>
</comment>
<gene>
    <name evidence="1" type="ORF">CgunFtcFv8_019093</name>
</gene>